<evidence type="ECO:0000256" key="1">
    <source>
        <dbReference type="SAM" id="MobiDB-lite"/>
    </source>
</evidence>
<dbReference type="Proteomes" id="UP000054270">
    <property type="component" value="Unassembled WGS sequence"/>
</dbReference>
<gene>
    <name evidence="2" type="ORF">HYPSUDRAFT_204388</name>
</gene>
<proteinExistence type="predicted"/>
<feature type="region of interest" description="Disordered" evidence="1">
    <location>
        <begin position="1"/>
        <end position="101"/>
    </location>
</feature>
<feature type="compositionally biased region" description="Polar residues" evidence="1">
    <location>
        <begin position="1"/>
        <end position="13"/>
    </location>
</feature>
<dbReference type="AlphaFoldDB" id="A0A0D2NSR3"/>
<keyword evidence="3" id="KW-1185">Reference proteome</keyword>
<accession>A0A0D2NSR3</accession>
<reference evidence="3" key="1">
    <citation type="submission" date="2014-04" db="EMBL/GenBank/DDBJ databases">
        <title>Evolutionary Origins and Diversification of the Mycorrhizal Mutualists.</title>
        <authorList>
            <consortium name="DOE Joint Genome Institute"/>
            <consortium name="Mycorrhizal Genomics Consortium"/>
            <person name="Kohler A."/>
            <person name="Kuo A."/>
            <person name="Nagy L.G."/>
            <person name="Floudas D."/>
            <person name="Copeland A."/>
            <person name="Barry K.W."/>
            <person name="Cichocki N."/>
            <person name="Veneault-Fourrey C."/>
            <person name="LaButti K."/>
            <person name="Lindquist E.A."/>
            <person name="Lipzen A."/>
            <person name="Lundell T."/>
            <person name="Morin E."/>
            <person name="Murat C."/>
            <person name="Riley R."/>
            <person name="Ohm R."/>
            <person name="Sun H."/>
            <person name="Tunlid A."/>
            <person name="Henrissat B."/>
            <person name="Grigoriev I.V."/>
            <person name="Hibbett D.S."/>
            <person name="Martin F."/>
        </authorList>
    </citation>
    <scope>NUCLEOTIDE SEQUENCE [LARGE SCALE GENOMIC DNA]</scope>
    <source>
        <strain evidence="3">FD-334 SS-4</strain>
    </source>
</reference>
<name>A0A0D2NSR3_HYPSF</name>
<organism evidence="2 3">
    <name type="scientific">Hypholoma sublateritium (strain FD-334 SS-4)</name>
    <dbReference type="NCBI Taxonomy" id="945553"/>
    <lineage>
        <taxon>Eukaryota</taxon>
        <taxon>Fungi</taxon>
        <taxon>Dikarya</taxon>
        <taxon>Basidiomycota</taxon>
        <taxon>Agaricomycotina</taxon>
        <taxon>Agaricomycetes</taxon>
        <taxon>Agaricomycetidae</taxon>
        <taxon>Agaricales</taxon>
        <taxon>Agaricineae</taxon>
        <taxon>Strophariaceae</taxon>
        <taxon>Hypholoma</taxon>
    </lineage>
</organism>
<dbReference type="EMBL" id="KN817575">
    <property type="protein sequence ID" value="KJA19646.1"/>
    <property type="molecule type" value="Genomic_DNA"/>
</dbReference>
<evidence type="ECO:0000313" key="3">
    <source>
        <dbReference type="Proteomes" id="UP000054270"/>
    </source>
</evidence>
<evidence type="ECO:0000313" key="2">
    <source>
        <dbReference type="EMBL" id="KJA19646.1"/>
    </source>
</evidence>
<feature type="compositionally biased region" description="Pro residues" evidence="1">
    <location>
        <begin position="76"/>
        <end position="85"/>
    </location>
</feature>
<sequence>MSYSSEHGSTLVNPSFYSPASSASGDSVSSTQQARDQANADFHRQYYVSEGNVYPRPNSPVFDIPIHGALPNPDLASPPPSPSPPSSYHSFNDSPPSSPEH</sequence>
<protein>
    <submittedName>
        <fullName evidence="2">Uncharacterized protein</fullName>
    </submittedName>
</protein>
<feature type="compositionally biased region" description="Low complexity" evidence="1">
    <location>
        <begin position="15"/>
        <end position="30"/>
    </location>
</feature>